<dbReference type="InterPro" id="IPR006528">
    <property type="entry name" value="Phage_head_morphogenesis_dom"/>
</dbReference>
<dbReference type="Pfam" id="PF04233">
    <property type="entry name" value="Phage_Mu_F"/>
    <property type="match status" value="1"/>
</dbReference>
<organism evidence="2 3">
    <name type="scientific">Agrobacterium genomosp. 2 str. CFBP 5494</name>
    <dbReference type="NCBI Taxonomy" id="1183436"/>
    <lineage>
        <taxon>Bacteria</taxon>
        <taxon>Pseudomonadati</taxon>
        <taxon>Pseudomonadota</taxon>
        <taxon>Alphaproteobacteria</taxon>
        <taxon>Hyphomicrobiales</taxon>
        <taxon>Rhizobiaceae</taxon>
        <taxon>Rhizobium/Agrobacterium group</taxon>
        <taxon>Agrobacterium</taxon>
        <taxon>Agrobacterium tumefaciens complex</taxon>
    </lineage>
</organism>
<keyword evidence="3" id="KW-1185">Reference proteome</keyword>
<dbReference type="AlphaFoldDB" id="A0A9W5F6J6"/>
<evidence type="ECO:0000313" key="2">
    <source>
        <dbReference type="EMBL" id="CUW99340.1"/>
    </source>
</evidence>
<feature type="domain" description="Phage head morphogenesis" evidence="1">
    <location>
        <begin position="54"/>
        <end position="184"/>
    </location>
</feature>
<name>A0A9W5F6J6_9HYPH</name>
<evidence type="ECO:0000259" key="1">
    <source>
        <dbReference type="Pfam" id="PF04233"/>
    </source>
</evidence>
<evidence type="ECO:0000313" key="3">
    <source>
        <dbReference type="Proteomes" id="UP000191933"/>
    </source>
</evidence>
<proteinExistence type="predicted"/>
<dbReference type="Proteomes" id="UP000191933">
    <property type="component" value="Unassembled WGS sequence"/>
</dbReference>
<dbReference type="EMBL" id="FBVY01000036">
    <property type="protein sequence ID" value="CUW99340.1"/>
    <property type="molecule type" value="Genomic_DNA"/>
</dbReference>
<accession>A0A9W5F6J6</accession>
<protein>
    <recommendedName>
        <fullName evidence="1">Phage head morphogenesis domain-containing protein</fullName>
    </recommendedName>
</protein>
<reference evidence="2 3" key="1">
    <citation type="submission" date="2016-01" db="EMBL/GenBank/DDBJ databases">
        <authorList>
            <person name="Regsiter A."/>
            <person name="william w."/>
        </authorList>
    </citation>
    <scope>NUCLEOTIDE SEQUENCE [LARGE SCALE GENOMIC DNA]</scope>
    <source>
        <strain evidence="2 3">CFBP 5494</strain>
    </source>
</reference>
<dbReference type="RefSeq" id="WP_080823277.1">
    <property type="nucleotide sequence ID" value="NZ_LT009719.1"/>
</dbReference>
<comment type="caution">
    <text evidence="2">The sequence shown here is derived from an EMBL/GenBank/DDBJ whole genome shotgun (WGS) entry which is preliminary data.</text>
</comment>
<gene>
    <name evidence="2" type="ORF">AGR2A_Lc70083</name>
</gene>
<sequence>MGVADLFKTAPKEVTRYFDGKASLPTFDWRDIAPEEHAFSFTVAKSAGYDILDDIRSAISEAITGKTPFEEFQRNLMPVLQQKGWWGKALAIDPETGEEKLVQLGSPRRLRTIYWANTMSAHAAGEWERTQRNKDFLPFLVYTLSTAERKRLEHEGWVGIVAPVDDPIWNRLYPPNGWGCMCGVRQISRSEAIRLGWREDTPVMPLVEKPWVNKRTGETRMVPVGIDPGWDTNPGKYRGQNVSRFLEERLGSMPADRQRIAIRDIVRSPLLQAMAGGKMPKSYLPVAQMPGAAVEALGASTSVVRLSSDSLTHILQERAERGLNLDNIEAAIEVITNPAAIIRSASTNAVALLGKSSEGFWWRLAVKTAGNGSEWWLTSFHRKSYAETYKVIERAKRAGNLIEGD</sequence>